<organism evidence="2 3">
    <name type="scientific">Azospirillum himalayense</name>
    <dbReference type="NCBI Taxonomy" id="654847"/>
    <lineage>
        <taxon>Bacteria</taxon>
        <taxon>Pseudomonadati</taxon>
        <taxon>Pseudomonadota</taxon>
        <taxon>Alphaproteobacteria</taxon>
        <taxon>Rhodospirillales</taxon>
        <taxon>Azospirillaceae</taxon>
        <taxon>Azospirillum</taxon>
    </lineage>
</organism>
<gene>
    <name evidence="2" type="ORF">ACFPMG_03035</name>
</gene>
<evidence type="ECO:0000313" key="3">
    <source>
        <dbReference type="Proteomes" id="UP001596166"/>
    </source>
</evidence>
<feature type="region of interest" description="Disordered" evidence="1">
    <location>
        <begin position="1"/>
        <end position="21"/>
    </location>
</feature>
<comment type="caution">
    <text evidence="2">The sequence shown here is derived from an EMBL/GenBank/DDBJ whole genome shotgun (WGS) entry which is preliminary data.</text>
</comment>
<reference evidence="3" key="1">
    <citation type="journal article" date="2019" name="Int. J. Syst. Evol. Microbiol.">
        <title>The Global Catalogue of Microorganisms (GCM) 10K type strain sequencing project: providing services to taxonomists for standard genome sequencing and annotation.</title>
        <authorList>
            <consortium name="The Broad Institute Genomics Platform"/>
            <consortium name="The Broad Institute Genome Sequencing Center for Infectious Disease"/>
            <person name="Wu L."/>
            <person name="Ma J."/>
        </authorList>
    </citation>
    <scope>NUCLEOTIDE SEQUENCE [LARGE SCALE GENOMIC DNA]</scope>
    <source>
        <strain evidence="3">CCUG 58760</strain>
    </source>
</reference>
<dbReference type="Proteomes" id="UP001596166">
    <property type="component" value="Unassembled WGS sequence"/>
</dbReference>
<sequence length="318" mass="33950">MINDSQSILLDKPQDPAERGAGATLRGVAPQLATADRLGALKDLPGFWEGTGFSLIARPDFSGNSPNGFFLELNELRETIEFTTIGSPVFNRGSLQDDIAIFGVTYLHRVTDGVTGGALHIEPGMWLNIPATTEPKADASIARLATIPHGNAFTTVGFVQHAEFDKLPDIPPANTVPFDIGGEPPAPGTKNPYPEYDLGTPSAFRSSPLPASITQAIIDDPNQMLRDTLVRQVDEQGMTLKTITRLITSTASAGGIGNIPFITSNADTLSLESVFAIELVEDASGAEFLQLQYSQTALLNFKGKSFPHVTVGTLIKAF</sequence>
<name>A0ABW0G1I8_9PROT</name>
<accession>A0ABW0G1I8</accession>
<evidence type="ECO:0000256" key="1">
    <source>
        <dbReference type="SAM" id="MobiDB-lite"/>
    </source>
</evidence>
<protein>
    <submittedName>
        <fullName evidence="2">Heme-binding protein</fullName>
    </submittedName>
</protein>
<evidence type="ECO:0000313" key="2">
    <source>
        <dbReference type="EMBL" id="MFC5353972.1"/>
    </source>
</evidence>
<dbReference type="NCBIfam" id="NF040572">
    <property type="entry name" value="heme_bind_FMP"/>
    <property type="match status" value="1"/>
</dbReference>
<keyword evidence="3" id="KW-1185">Reference proteome</keyword>
<dbReference type="InterPro" id="IPR047975">
    <property type="entry name" value="Heme_bind_FMP"/>
</dbReference>
<dbReference type="RefSeq" id="WP_376993754.1">
    <property type="nucleotide sequence ID" value="NZ_JBHSLC010000004.1"/>
</dbReference>
<proteinExistence type="predicted"/>
<dbReference type="EMBL" id="JBHSLC010000004">
    <property type="protein sequence ID" value="MFC5353972.1"/>
    <property type="molecule type" value="Genomic_DNA"/>
</dbReference>